<protein>
    <submittedName>
        <fullName evidence="4">PucR family transcriptional regulator</fullName>
    </submittedName>
</protein>
<feature type="domain" description="CdaR GGDEF-like" evidence="3">
    <location>
        <begin position="313"/>
        <end position="405"/>
    </location>
</feature>
<gene>
    <name evidence="4" type="ORF">EVS81_07670</name>
</gene>
<evidence type="ECO:0000259" key="3">
    <source>
        <dbReference type="Pfam" id="PF17853"/>
    </source>
</evidence>
<keyword evidence="5" id="KW-1185">Reference proteome</keyword>
<dbReference type="InterPro" id="IPR025736">
    <property type="entry name" value="PucR_C-HTH_dom"/>
</dbReference>
<dbReference type="OrthoDB" id="3190266at2"/>
<dbReference type="PANTHER" id="PTHR33744:SF17">
    <property type="entry name" value="CONSERVED PROTEIN"/>
    <property type="match status" value="1"/>
</dbReference>
<comment type="similarity">
    <text evidence="1">Belongs to the CdaR family.</text>
</comment>
<evidence type="ECO:0000313" key="5">
    <source>
        <dbReference type="Proteomes" id="UP000289260"/>
    </source>
</evidence>
<dbReference type="EMBL" id="CP035806">
    <property type="protein sequence ID" value="QBE48720.1"/>
    <property type="molecule type" value="Genomic_DNA"/>
</dbReference>
<dbReference type="KEGG" id="ltr:EVS81_07670"/>
<evidence type="ECO:0000259" key="2">
    <source>
        <dbReference type="Pfam" id="PF13556"/>
    </source>
</evidence>
<dbReference type="InterPro" id="IPR051448">
    <property type="entry name" value="CdaR-like_regulators"/>
</dbReference>
<evidence type="ECO:0000256" key="1">
    <source>
        <dbReference type="ARBA" id="ARBA00006754"/>
    </source>
</evidence>
<evidence type="ECO:0000313" key="4">
    <source>
        <dbReference type="EMBL" id="QBE48720.1"/>
    </source>
</evidence>
<dbReference type="InterPro" id="IPR042070">
    <property type="entry name" value="PucR_C-HTH_sf"/>
</dbReference>
<accession>A0A4P6KF04</accession>
<dbReference type="RefSeq" id="WP_130109855.1">
    <property type="nucleotide sequence ID" value="NZ_CP035806.1"/>
</dbReference>
<dbReference type="Proteomes" id="UP000289260">
    <property type="component" value="Chromosome"/>
</dbReference>
<sequence>MELSNSRIDLSHPISNGLPIGSLVEQMGHGVLTVVHAVPRPAPMLGIAYYDSDLGDQQLTGQLVMLTVHAELGPERLDALCARLRAARASGIVARSVFGPEGAGLVAACAHHELPLLGLSPAVGWREFDALVSRLLGEHGAGLQLGANSGDRLFSLANSVAQVFKGSVAIEDHRRNILAYSALPGQAIDSLRANGILTRRTPDGPLNEVRYRQVFAADGISRFPAEGQFAPRAAVPLRVGSIPLGSIWVIDPDGDDVAAPLAQEKQEALRTAAELAAGYIVDAWRFDHGDERSKETALRRLFAGTPQENDTTVLGIRPDQPCLVLAIDAGTAGEVRDADLSELRTAVARHLSVYFPGSVCTVMAGKAVALVPSGSAAPVVRSLERLLPELLRIAGTDCAAGVTEPRRPSASLASDSERAVRVAECARSLGLPVATPEDVRPQLILRACADALGATELRLPEAELLRSAEERETRETLLAWLEERGSAPRVAARLNVHEQTVRYRIRQAAARLGIDLDDPDRTLALWLLLRVEGR</sequence>
<dbReference type="Pfam" id="PF13556">
    <property type="entry name" value="HTH_30"/>
    <property type="match status" value="1"/>
</dbReference>
<dbReference type="PANTHER" id="PTHR33744">
    <property type="entry name" value="CARBOHYDRATE DIACID REGULATOR"/>
    <property type="match status" value="1"/>
</dbReference>
<name>A0A4P6KF04_9MICO</name>
<dbReference type="Pfam" id="PF17853">
    <property type="entry name" value="GGDEF_2"/>
    <property type="match status" value="1"/>
</dbReference>
<feature type="domain" description="PucR C-terminal helix-turn-helix" evidence="2">
    <location>
        <begin position="474"/>
        <end position="531"/>
    </location>
</feature>
<reference evidence="4 5" key="1">
    <citation type="submission" date="2019-02" db="EMBL/GenBank/DDBJ databases">
        <authorList>
            <person name="Sun L."/>
            <person name="Pan D."/>
            <person name="Wu X."/>
        </authorList>
    </citation>
    <scope>NUCLEOTIDE SEQUENCE [LARGE SCALE GENOMIC DNA]</scope>
    <source>
        <strain evidence="4 5">JW-1</strain>
    </source>
</reference>
<dbReference type="Gene3D" id="1.10.10.2840">
    <property type="entry name" value="PucR C-terminal helix-turn-helix domain"/>
    <property type="match status" value="1"/>
</dbReference>
<organism evidence="4 5">
    <name type="scientific">Leucobacter triazinivorans</name>
    <dbReference type="NCBI Taxonomy" id="1784719"/>
    <lineage>
        <taxon>Bacteria</taxon>
        <taxon>Bacillati</taxon>
        <taxon>Actinomycetota</taxon>
        <taxon>Actinomycetes</taxon>
        <taxon>Micrococcales</taxon>
        <taxon>Microbacteriaceae</taxon>
        <taxon>Leucobacter</taxon>
    </lineage>
</organism>
<dbReference type="InterPro" id="IPR041522">
    <property type="entry name" value="CdaR_GGDEF"/>
</dbReference>
<dbReference type="AlphaFoldDB" id="A0A4P6KF04"/>
<proteinExistence type="inferred from homology"/>